<dbReference type="SUPFAM" id="SSF47384">
    <property type="entry name" value="Homodimeric domain of signal transducing histidine kinase"/>
    <property type="match status" value="1"/>
</dbReference>
<dbReference type="PROSITE" id="PS50113">
    <property type="entry name" value="PAC"/>
    <property type="match status" value="1"/>
</dbReference>
<dbReference type="CDD" id="cd00130">
    <property type="entry name" value="PAS"/>
    <property type="match status" value="1"/>
</dbReference>
<dbReference type="InterPro" id="IPR001638">
    <property type="entry name" value="Solute-binding_3/MltF_N"/>
</dbReference>
<evidence type="ECO:0000256" key="1">
    <source>
        <dbReference type="ARBA" id="ARBA00000085"/>
    </source>
</evidence>
<dbReference type="InterPro" id="IPR004358">
    <property type="entry name" value="Sig_transdc_His_kin-like_C"/>
</dbReference>
<dbReference type="AlphaFoldDB" id="Q12U83"/>
<dbReference type="STRING" id="259564.Mbur_2120"/>
<dbReference type="InterPro" id="IPR036097">
    <property type="entry name" value="HisK_dim/P_sf"/>
</dbReference>
<evidence type="ECO:0000256" key="8">
    <source>
        <dbReference type="ARBA" id="ARBA00022777"/>
    </source>
</evidence>
<dbReference type="InterPro" id="IPR000700">
    <property type="entry name" value="PAS-assoc_C"/>
</dbReference>
<dbReference type="SMART" id="SM00062">
    <property type="entry name" value="PBPb"/>
    <property type="match status" value="1"/>
</dbReference>
<organism evidence="15 16">
    <name type="scientific">Methanococcoides burtonii (strain DSM 6242 / NBRC 107633 / OCM 468 / ACE-M)</name>
    <dbReference type="NCBI Taxonomy" id="259564"/>
    <lineage>
        <taxon>Archaea</taxon>
        <taxon>Methanobacteriati</taxon>
        <taxon>Methanobacteriota</taxon>
        <taxon>Stenosarchaea group</taxon>
        <taxon>Methanomicrobia</taxon>
        <taxon>Methanosarcinales</taxon>
        <taxon>Methanosarcinaceae</taxon>
        <taxon>Methanococcoides</taxon>
    </lineage>
</organism>
<reference evidence="16" key="1">
    <citation type="journal article" date="2009" name="ISME J.">
        <title>The genome sequence of the psychrophilic archaeon, Methanococcoides burtonii: the role of genome evolution in cold adaptation.</title>
        <authorList>
            <person name="Allen M.A."/>
            <person name="Lauro F.M."/>
            <person name="Williams T.J."/>
            <person name="Burg D."/>
            <person name="Siddiqui K.S."/>
            <person name="De Francisci D."/>
            <person name="Chong K.W."/>
            <person name="Pilak O."/>
            <person name="Chew H.H."/>
            <person name="De Maere M.Z."/>
            <person name="Ting L."/>
            <person name="Katrib M."/>
            <person name="Ng C."/>
            <person name="Sowers K.R."/>
            <person name="Galperin M.Y."/>
            <person name="Anderson I.J."/>
            <person name="Ivanova N."/>
            <person name="Dalin E."/>
            <person name="Martinez M."/>
            <person name="Lapidus A."/>
            <person name="Hauser L."/>
            <person name="Land M."/>
            <person name="Thomas T."/>
            <person name="Cavicchioli R."/>
        </authorList>
    </citation>
    <scope>NUCLEOTIDE SEQUENCE [LARGE SCALE GENOMIC DNA]</scope>
    <source>
        <strain evidence="16">DSM 6242 / NBRC 107633 / OCM 468 / ACE-M</strain>
    </source>
</reference>
<evidence type="ECO:0000259" key="13">
    <source>
        <dbReference type="PROSITE" id="PS50109"/>
    </source>
</evidence>
<evidence type="ECO:0000313" key="15">
    <source>
        <dbReference type="EMBL" id="ABE52993.1"/>
    </source>
</evidence>
<dbReference type="GO" id="GO:0005524">
    <property type="term" value="F:ATP binding"/>
    <property type="evidence" value="ECO:0007669"/>
    <property type="project" value="UniProtKB-KW"/>
</dbReference>
<keyword evidence="12" id="KW-0812">Transmembrane</keyword>
<dbReference type="Gene3D" id="1.10.287.130">
    <property type="match status" value="1"/>
</dbReference>
<evidence type="ECO:0000256" key="3">
    <source>
        <dbReference type="ARBA" id="ARBA00012438"/>
    </source>
</evidence>
<dbReference type="KEGG" id="mbu:Mbur_2120"/>
<keyword evidence="12" id="KW-1133">Transmembrane helix</keyword>
<dbReference type="SMART" id="SM00388">
    <property type="entry name" value="HisKA"/>
    <property type="match status" value="1"/>
</dbReference>
<dbReference type="PANTHER" id="PTHR43047">
    <property type="entry name" value="TWO-COMPONENT HISTIDINE PROTEIN KINASE"/>
    <property type="match status" value="1"/>
</dbReference>
<keyword evidence="8" id="KW-0418">Kinase</keyword>
<keyword evidence="4" id="KW-1003">Cell membrane</keyword>
<dbReference type="EMBL" id="CP000300">
    <property type="protein sequence ID" value="ABE52993.1"/>
    <property type="molecule type" value="Genomic_DNA"/>
</dbReference>
<dbReference type="FunFam" id="1.10.287.130:FF:000038">
    <property type="entry name" value="Sensory transduction histidine kinase"/>
    <property type="match status" value="1"/>
</dbReference>
<evidence type="ECO:0000256" key="2">
    <source>
        <dbReference type="ARBA" id="ARBA00004236"/>
    </source>
</evidence>
<evidence type="ECO:0000256" key="10">
    <source>
        <dbReference type="ARBA" id="ARBA00023012"/>
    </source>
</evidence>
<dbReference type="SUPFAM" id="SSF55785">
    <property type="entry name" value="PYP-like sensor domain (PAS domain)"/>
    <property type="match status" value="1"/>
</dbReference>
<dbReference type="HOGENOM" id="CLU_000445_114_69_2"/>
<proteinExistence type="predicted"/>
<dbReference type="Gene3D" id="3.40.190.10">
    <property type="entry name" value="Periplasmic binding protein-like II"/>
    <property type="match status" value="2"/>
</dbReference>
<name>Q12U83_METBU</name>
<dbReference type="InterPro" id="IPR003594">
    <property type="entry name" value="HATPase_dom"/>
</dbReference>
<dbReference type="SUPFAM" id="SSF55874">
    <property type="entry name" value="ATPase domain of HSP90 chaperone/DNA topoisomerase II/histidine kinase"/>
    <property type="match status" value="1"/>
</dbReference>
<keyword evidence="10" id="KW-0902">Two-component regulatory system</keyword>
<evidence type="ECO:0000256" key="9">
    <source>
        <dbReference type="ARBA" id="ARBA00022840"/>
    </source>
</evidence>
<dbReference type="PANTHER" id="PTHR43047:SF72">
    <property type="entry name" value="OSMOSENSING HISTIDINE PROTEIN KINASE SLN1"/>
    <property type="match status" value="1"/>
</dbReference>
<evidence type="ECO:0000256" key="7">
    <source>
        <dbReference type="ARBA" id="ARBA00022741"/>
    </source>
</evidence>
<dbReference type="Pfam" id="PF00512">
    <property type="entry name" value="HisKA"/>
    <property type="match status" value="1"/>
</dbReference>
<dbReference type="InterPro" id="IPR005467">
    <property type="entry name" value="His_kinase_dom"/>
</dbReference>
<keyword evidence="9" id="KW-0067">ATP-binding</keyword>
<feature type="transmembrane region" description="Helical" evidence="12">
    <location>
        <begin position="273"/>
        <end position="294"/>
    </location>
</feature>
<dbReference type="InterPro" id="IPR003661">
    <property type="entry name" value="HisK_dim/P_dom"/>
</dbReference>
<dbReference type="SMART" id="SM00387">
    <property type="entry name" value="HATPase_c"/>
    <property type="match status" value="1"/>
</dbReference>
<dbReference type="FunFam" id="3.30.565.10:FF:000023">
    <property type="entry name" value="PAS domain-containing sensor histidine kinase"/>
    <property type="match status" value="1"/>
</dbReference>
<sequence>MSHRGRIIDNSIRVYKICSICIFALLLITITSTPAVATGEIVRIGIEEYAPIAYVDDNGFVKGFNVDIIEYIAREEGWEIEYVPSTWSECIDNLESGEINLIITMIYTEERDEKYDYASEPFITDWAQLFIRSNTGIHSITDLEGTIISGITDDQTTTWFKEHAERYELEYELIETNSVSSSLEPIDDGTATAVILSRISGNALSKEHGIEGAPIESLPIEIYAATLEGNDQEILVTIGKHLEVMKEEEDSFYYTTYDKWFPTPTANAIPNSIIIIIASITTLTVIFIAVNLILRRTIQKRADEINQAEEKYSVLVEESNDGIIIVQNYLIVFANLKFAEMLGYEKDRLIKTLLNNCINNALKNEVITRYEQLIQGRSETEQQYETNFFSHNGENIPVEINSSLIHYRGNRAVMYIMRDITKRKQQEQDLLNSRQSAEVANHSKNTFLASMSHDLRTPLNAIIGYSDLLLTESVGDLNEKQIKYTNNILISGRLLLNIINDILNISKIEAGKMQLRPSENDIQEILKEVNELVKTKVQISKNELIFNIENGIEKIYADRIKIISILQNLVDNAIKHSPKNEKIFINITTKDKNLQICVKNKGKGITQEMQKEIFTPFVQVEKFISKEYRGTGLGLAIVKHYVHLHNGKIWIESVLGEETSFIFTIPQHYFANNMEPERSDNG</sequence>
<keyword evidence="11 12" id="KW-0472">Membrane</keyword>
<dbReference type="Gene3D" id="3.30.565.10">
    <property type="entry name" value="Histidine kinase-like ATPase, C-terminal domain"/>
    <property type="match status" value="1"/>
</dbReference>
<comment type="catalytic activity">
    <reaction evidence="1">
        <text>ATP + protein L-histidine = ADP + protein N-phospho-L-histidine.</text>
        <dbReference type="EC" id="2.7.13.3"/>
    </reaction>
</comment>
<dbReference type="SUPFAM" id="SSF53850">
    <property type="entry name" value="Periplasmic binding protein-like II"/>
    <property type="match status" value="1"/>
</dbReference>
<comment type="subcellular location">
    <subcellularLocation>
        <location evidence="2">Cell membrane</location>
    </subcellularLocation>
</comment>
<dbReference type="GO" id="GO:0009927">
    <property type="term" value="F:histidine phosphotransfer kinase activity"/>
    <property type="evidence" value="ECO:0007669"/>
    <property type="project" value="TreeGrafter"/>
</dbReference>
<keyword evidence="5" id="KW-0597">Phosphoprotein</keyword>
<evidence type="ECO:0000259" key="14">
    <source>
        <dbReference type="PROSITE" id="PS50113"/>
    </source>
</evidence>
<dbReference type="GO" id="GO:0005886">
    <property type="term" value="C:plasma membrane"/>
    <property type="evidence" value="ECO:0007669"/>
    <property type="project" value="UniProtKB-SubCell"/>
</dbReference>
<evidence type="ECO:0000256" key="6">
    <source>
        <dbReference type="ARBA" id="ARBA00022679"/>
    </source>
</evidence>
<gene>
    <name evidence="15" type="ordered locus">Mbur_2120</name>
</gene>
<keyword evidence="6" id="KW-0808">Transferase</keyword>
<dbReference type="PRINTS" id="PR00344">
    <property type="entry name" value="BCTRLSENSOR"/>
</dbReference>
<dbReference type="Pfam" id="PF13426">
    <property type="entry name" value="PAS_9"/>
    <property type="match status" value="1"/>
</dbReference>
<dbReference type="SMART" id="SM00091">
    <property type="entry name" value="PAS"/>
    <property type="match status" value="1"/>
</dbReference>
<accession>Q12U83</accession>
<dbReference type="Proteomes" id="UP000001979">
    <property type="component" value="Chromosome"/>
</dbReference>
<dbReference type="Gene3D" id="3.30.450.20">
    <property type="entry name" value="PAS domain"/>
    <property type="match status" value="1"/>
</dbReference>
<dbReference type="GO" id="GO:0000155">
    <property type="term" value="F:phosphorelay sensor kinase activity"/>
    <property type="evidence" value="ECO:0007669"/>
    <property type="project" value="InterPro"/>
</dbReference>
<dbReference type="PROSITE" id="PS50109">
    <property type="entry name" value="HIS_KIN"/>
    <property type="match status" value="1"/>
</dbReference>
<dbReference type="CDD" id="cd00082">
    <property type="entry name" value="HisKA"/>
    <property type="match status" value="1"/>
</dbReference>
<evidence type="ECO:0000313" key="16">
    <source>
        <dbReference type="Proteomes" id="UP000001979"/>
    </source>
</evidence>
<dbReference type="EC" id="2.7.13.3" evidence="3"/>
<dbReference type="NCBIfam" id="TIGR00229">
    <property type="entry name" value="sensory_box"/>
    <property type="match status" value="1"/>
</dbReference>
<evidence type="ECO:0000256" key="4">
    <source>
        <dbReference type="ARBA" id="ARBA00022475"/>
    </source>
</evidence>
<feature type="domain" description="PAC" evidence="14">
    <location>
        <begin position="382"/>
        <end position="432"/>
    </location>
</feature>
<keyword evidence="16" id="KW-1185">Reference proteome</keyword>
<feature type="domain" description="Histidine kinase" evidence="13">
    <location>
        <begin position="450"/>
        <end position="669"/>
    </location>
</feature>
<protein>
    <recommendedName>
        <fullName evidence="3">histidine kinase</fullName>
        <ecNumber evidence="3">2.7.13.3</ecNumber>
    </recommendedName>
</protein>
<evidence type="ECO:0000256" key="12">
    <source>
        <dbReference type="SAM" id="Phobius"/>
    </source>
</evidence>
<dbReference type="Pfam" id="PF02518">
    <property type="entry name" value="HATPase_c"/>
    <property type="match status" value="1"/>
</dbReference>
<evidence type="ECO:0000256" key="5">
    <source>
        <dbReference type="ARBA" id="ARBA00022553"/>
    </source>
</evidence>
<dbReference type="InterPro" id="IPR035965">
    <property type="entry name" value="PAS-like_dom_sf"/>
</dbReference>
<dbReference type="Pfam" id="PF00497">
    <property type="entry name" value="SBP_bac_3"/>
    <property type="match status" value="1"/>
</dbReference>
<dbReference type="InterPro" id="IPR036890">
    <property type="entry name" value="HATPase_C_sf"/>
</dbReference>
<dbReference type="InterPro" id="IPR000014">
    <property type="entry name" value="PAS"/>
</dbReference>
<evidence type="ECO:0000256" key="11">
    <source>
        <dbReference type="ARBA" id="ARBA00023136"/>
    </source>
</evidence>
<keyword evidence="7" id="KW-0547">Nucleotide-binding</keyword>